<dbReference type="EMBL" id="KY013611">
    <property type="protein sequence ID" value="AQX82870.1"/>
    <property type="molecule type" value="Genomic_DNA"/>
</dbReference>
<accession>A0A1S7BGR6</accession>
<dbReference type="InterPro" id="IPR057666">
    <property type="entry name" value="DrpA_SLOG"/>
</dbReference>
<dbReference type="EMBL" id="KY013612">
    <property type="protein sequence ID" value="AQX82910.1"/>
    <property type="molecule type" value="Genomic_DNA"/>
</dbReference>
<dbReference type="SUPFAM" id="SSF102405">
    <property type="entry name" value="MCP/YpsA-like"/>
    <property type="match status" value="1"/>
</dbReference>
<evidence type="ECO:0000313" key="4">
    <source>
        <dbReference type="EMBL" id="AQX82910.1"/>
    </source>
</evidence>
<organism evidence="3">
    <name type="scientific">Macrococcoides caseolyticum</name>
    <dbReference type="NCBI Taxonomy" id="69966"/>
    <lineage>
        <taxon>Bacteria</taxon>
        <taxon>Bacillati</taxon>
        <taxon>Bacillota</taxon>
        <taxon>Bacilli</taxon>
        <taxon>Bacillales</taxon>
        <taxon>Staphylococcaceae</taxon>
        <taxon>Macrococcoides</taxon>
    </lineage>
</organism>
<proteinExistence type="inferred from homology"/>
<dbReference type="GO" id="GO:0009294">
    <property type="term" value="P:DNA-mediated transformation"/>
    <property type="evidence" value="ECO:0007669"/>
    <property type="project" value="InterPro"/>
</dbReference>
<reference evidence="3" key="1">
    <citation type="journal article" date="2017" name="Sci. Rep.">
        <title>Novel methicillin resistance gene mecD in clinical Macrococcus caseolyticus strains from bovine and canine sources.</title>
        <authorList>
            <person name="Schwendener S."/>
            <person name="Cotting K."/>
            <person name="Perreten V."/>
        </authorList>
    </citation>
    <scope>NUCLEOTIDE SEQUENCE</scope>
    <source>
        <strain evidence="3">IMD0819</strain>
        <strain evidence="4">KM0211</strain>
    </source>
</reference>
<feature type="domain" description="Smf/DprA SLOG" evidence="2">
    <location>
        <begin position="85"/>
        <end position="291"/>
    </location>
</feature>
<comment type="similarity">
    <text evidence="1">Belongs to the DprA/Smf family.</text>
</comment>
<dbReference type="InterPro" id="IPR003488">
    <property type="entry name" value="DprA"/>
</dbReference>
<evidence type="ECO:0000313" key="3">
    <source>
        <dbReference type="EMBL" id="AQX82870.1"/>
    </source>
</evidence>
<dbReference type="AlphaFoldDB" id="A0A1S7BGR6"/>
<dbReference type="RefSeq" id="WP_157819728.1">
    <property type="nucleotide sequence ID" value="NZ_CP021058.1"/>
</dbReference>
<evidence type="ECO:0000256" key="1">
    <source>
        <dbReference type="ARBA" id="ARBA00006525"/>
    </source>
</evidence>
<dbReference type="Pfam" id="PF02481">
    <property type="entry name" value="DNA_processg_A"/>
    <property type="match status" value="1"/>
</dbReference>
<dbReference type="PANTHER" id="PTHR43022:SF1">
    <property type="entry name" value="PROTEIN SMF"/>
    <property type="match status" value="1"/>
</dbReference>
<sequence>MNRRLLIFILYDLGISPYTLFNLYYKASDTQLQSIINGDILKIQFEMNVFTEKEVDILYSQTKIENSIKIIKELIYKYEKEGIRYILYMDKEYPSKLKNIDYPPFILFVKGNTNLLNDKIISIVGTRKPSQDTKNRLKKHVKEIVRKKLVIASGLAIGTDIYSHNLTLDNKGKTIAVLPSAINDIIPKIHEKIAGQIVEDGGLLISEYYKPIANGSRLNYIYRNRLVSGISTAVLVAECEQRSGTMHTARFAYKQSKIIFCFKNISSGNIKILKTGIGKEFQNVDDLLNNLGDG</sequence>
<name>A0A1S7BGR6_9STAP</name>
<dbReference type="PANTHER" id="PTHR43022">
    <property type="entry name" value="PROTEIN SMF"/>
    <property type="match status" value="1"/>
</dbReference>
<protein>
    <submittedName>
        <fullName evidence="3">Putative DNA processing protein DprA</fullName>
    </submittedName>
</protein>
<evidence type="ECO:0000259" key="2">
    <source>
        <dbReference type="Pfam" id="PF02481"/>
    </source>
</evidence>
<gene>
    <name evidence="3" type="primary">dprA</name>
</gene>
<dbReference type="Gene3D" id="3.40.50.450">
    <property type="match status" value="1"/>
</dbReference>